<dbReference type="PANTHER" id="PTHR19446">
    <property type="entry name" value="REVERSE TRANSCRIPTASES"/>
    <property type="match status" value="1"/>
</dbReference>
<protein>
    <submittedName>
        <fullName evidence="5">Pol protein</fullName>
    </submittedName>
</protein>
<feature type="region of interest" description="Disordered" evidence="1">
    <location>
        <begin position="357"/>
        <end position="380"/>
    </location>
</feature>
<dbReference type="Proteomes" id="UP000601435">
    <property type="component" value="Unassembled WGS sequence"/>
</dbReference>
<dbReference type="EMBL" id="CAJNJA010017329">
    <property type="protein sequence ID" value="CAE7399060.1"/>
    <property type="molecule type" value="Genomic_DNA"/>
</dbReference>
<dbReference type="SUPFAM" id="SSF56672">
    <property type="entry name" value="DNA/RNA polymerases"/>
    <property type="match status" value="1"/>
</dbReference>
<dbReference type="InterPro" id="IPR036691">
    <property type="entry name" value="Endo/exonu/phosph_ase_sf"/>
</dbReference>
<dbReference type="SUPFAM" id="SSF53098">
    <property type="entry name" value="Ribonuclease H-like"/>
    <property type="match status" value="1"/>
</dbReference>
<proteinExistence type="predicted"/>
<keyword evidence="2" id="KW-0732">Signal</keyword>
<dbReference type="Pfam" id="PF00078">
    <property type="entry name" value="RVT_1"/>
    <property type="match status" value="1"/>
</dbReference>
<dbReference type="GO" id="GO:0003676">
    <property type="term" value="F:nucleic acid binding"/>
    <property type="evidence" value="ECO:0007669"/>
    <property type="project" value="InterPro"/>
</dbReference>
<dbReference type="InterPro" id="IPR012337">
    <property type="entry name" value="RNaseH-like_sf"/>
</dbReference>
<dbReference type="PROSITE" id="PS50879">
    <property type="entry name" value="RNASE_H_1"/>
    <property type="match status" value="1"/>
</dbReference>
<dbReference type="InterPro" id="IPR036397">
    <property type="entry name" value="RNaseH_sf"/>
</dbReference>
<dbReference type="Gene3D" id="3.30.420.10">
    <property type="entry name" value="Ribonuclease H-like superfamily/Ribonuclease H"/>
    <property type="match status" value="1"/>
</dbReference>
<dbReference type="OrthoDB" id="408060at2759"/>
<feature type="chain" id="PRO_5032806940" evidence="2">
    <location>
        <begin position="20"/>
        <end position="1620"/>
    </location>
</feature>
<dbReference type="PROSITE" id="PS50878">
    <property type="entry name" value="RT_POL"/>
    <property type="match status" value="1"/>
</dbReference>
<accession>A0A812QQU0</accession>
<gene>
    <name evidence="5" type="primary">Pol</name>
    <name evidence="5" type="ORF">SNEC2469_LOCUS10908</name>
</gene>
<evidence type="ECO:0000259" key="4">
    <source>
        <dbReference type="PROSITE" id="PS50879"/>
    </source>
</evidence>
<dbReference type="SUPFAM" id="SSF56219">
    <property type="entry name" value="DNase I-like"/>
    <property type="match status" value="1"/>
</dbReference>
<sequence length="1620" mass="179152">MYGAPGLLLWVLSGPVAVALHTVPTVRFGEADHPGPAANFFISTSNPSGLRSKESFYSDWGFGVHCFSETQLSAVTLPSCRRQFQACAKAVNRHARVTSGAPAALRVNSEWAGSWTGVLQVGDLPCSTFNIAWPPGLFETGRVMISRHFHESLPIMVATVYGFPQGPTWPDALSRTETLLNTLTREVVLGSRGFRIICGDFNHDICSLHQCQLWQSHGWIEAQDLAQQFWGTPPQPTCKHATRRDFIWLSPEAASYCAQVRISEVFQDHSTLIAGFVLPCHAVVEHSWPLPAELPWADVDVGAWHQLAGHQPVAPAPDPTRWFSSFSRAVEHSLDGHVTSFPGGHLPSNCFGRGARTAPQKSLCQPRPLRSSRPGEDALRHDGLGAEVRRWFQQLRRLQSLVHATRALNPAPSAVEYRLGLWRSICNARGFRGGFRAWWPHRPVCLIGSPSQVPQLVPDAFTVLDAKYDQSLAQLYQELRDPAPEQVDTLQVRREYAILATDSPSAQLHVERPLDLRGHSTWAVDGASVAVQTAEADVCTLACAVSESCHELEQVQILSSVTDLHDEFVSLWAPRWQQHANASPSDWQRFLDFAAAYLPRHQFDLPDIDVQTWNKALKRFRPRAARGPDGWAKADLINLPPPRTAELLCFLRSLELEGRPWPKQLVVGFVCLLSKGNGRLDANGYRPICLFSIVYRTWAGIRARQVLSILRSIVPEGLFGFIPGREAAELWYSVQLEVELSILGGTRLLGLSTDVIKAFNSLPRVPLMTLAAHLGCPRRLLGPWCSFLEVNERRFMIRQQVSCAVQSTSGFPEGCPLSPVAMVFADWAYHVYLQAFAPSVRAFSFVDNFACTAFSAAALLHAYNLVRCFMDLLQLQLDDVKTFTWATLPADRAALATTGLTVLRAARELGGVMSFGPSVRNHALRERCQSLSSLWKKLQRSRAPCSLKLSVLPKKLWAKALHGVSGTPLADSTLQSLRTAATSSLRIRPGGSSSLLRLSLASLMTADPGFYQLLCCVLDVRRMAEKVPNFLSLWRHFSSLRDGRRLHGPLSKLDSVLAQIGWSVQEPPFVVDHDGLTHDLLLVPRPLLRRLLEQAWLGYVAHQHTHRQTMSDLCGIDHALLRATQAKLDALDVARLAAIQSGAFWCGQQQARFDLGQTGFCPLCQVEDSVEHRVRHCPRYTASRAEHAWVLEKWDELPVSLSHHLLPPANPHLPQLRRFLQAGIDTTGQFFCLGSGSGWQCLFTDGSCLNFDNADLALARWGVILANSGSVIACGTVPGLLQTAPRAEILALTAAARWALQTGLPCITWTDAANVCSGANLIQASGDLPGTTDVDLWAQLAGLLRQLDPQRFLIRHTPSHLDTALTENPVEDWLAVHNSHADVLAGIANSNRPQTFLDVHSQAVRFHEDTLRTLLALRAIFFGIATQQRSEITDVNAPEGEEAEPWILPSGAVPRRLELEDALPVNWQSTVTASVSDLPHTFVCQLCDFMWKLDADSEHAYRLSWLELVFILHCSDCYVYPACNHLGQWVDPSTLVFPPAAHTVAARLALVRRALRPALRRLGFDSLFIQGLDLSDLGLRFSLDGIVFGVDTSLLLKARTSLGRFVQGRAGTRSALARPI</sequence>
<feature type="domain" description="RNase H type-1" evidence="4">
    <location>
        <begin position="1236"/>
        <end position="1390"/>
    </location>
</feature>
<dbReference type="Gene3D" id="3.60.10.10">
    <property type="entry name" value="Endonuclease/exonuclease/phosphatase"/>
    <property type="match status" value="1"/>
</dbReference>
<evidence type="ECO:0000313" key="5">
    <source>
        <dbReference type="EMBL" id="CAE7399060.1"/>
    </source>
</evidence>
<evidence type="ECO:0000313" key="6">
    <source>
        <dbReference type="Proteomes" id="UP000601435"/>
    </source>
</evidence>
<comment type="caution">
    <text evidence="5">The sequence shown here is derived from an EMBL/GenBank/DDBJ whole genome shotgun (WGS) entry which is preliminary data.</text>
</comment>
<name>A0A812QQU0_9DINO</name>
<dbReference type="InterPro" id="IPR002156">
    <property type="entry name" value="RNaseH_domain"/>
</dbReference>
<feature type="domain" description="Reverse transcriptase" evidence="3">
    <location>
        <begin position="654"/>
        <end position="902"/>
    </location>
</feature>
<dbReference type="GO" id="GO:0004523">
    <property type="term" value="F:RNA-DNA hybrid ribonuclease activity"/>
    <property type="evidence" value="ECO:0007669"/>
    <property type="project" value="InterPro"/>
</dbReference>
<evidence type="ECO:0000256" key="1">
    <source>
        <dbReference type="SAM" id="MobiDB-lite"/>
    </source>
</evidence>
<dbReference type="InterPro" id="IPR043502">
    <property type="entry name" value="DNA/RNA_pol_sf"/>
</dbReference>
<keyword evidence="6" id="KW-1185">Reference proteome</keyword>
<evidence type="ECO:0000259" key="3">
    <source>
        <dbReference type="PROSITE" id="PS50878"/>
    </source>
</evidence>
<evidence type="ECO:0000256" key="2">
    <source>
        <dbReference type="SAM" id="SignalP"/>
    </source>
</evidence>
<organism evidence="5 6">
    <name type="scientific">Symbiodinium necroappetens</name>
    <dbReference type="NCBI Taxonomy" id="1628268"/>
    <lineage>
        <taxon>Eukaryota</taxon>
        <taxon>Sar</taxon>
        <taxon>Alveolata</taxon>
        <taxon>Dinophyceae</taxon>
        <taxon>Suessiales</taxon>
        <taxon>Symbiodiniaceae</taxon>
        <taxon>Symbiodinium</taxon>
    </lineage>
</organism>
<reference evidence="5" key="1">
    <citation type="submission" date="2021-02" db="EMBL/GenBank/DDBJ databases">
        <authorList>
            <person name="Dougan E. K."/>
            <person name="Rhodes N."/>
            <person name="Thang M."/>
            <person name="Chan C."/>
        </authorList>
    </citation>
    <scope>NUCLEOTIDE SEQUENCE</scope>
</reference>
<feature type="signal peptide" evidence="2">
    <location>
        <begin position="1"/>
        <end position="19"/>
    </location>
</feature>
<dbReference type="InterPro" id="IPR000477">
    <property type="entry name" value="RT_dom"/>
</dbReference>